<dbReference type="Proteomes" id="UP000504615">
    <property type="component" value="Unplaced"/>
</dbReference>
<dbReference type="GeneID" id="105431090"/>
<proteinExistence type="inferred from homology"/>
<dbReference type="Pfam" id="PF02221">
    <property type="entry name" value="E1_DerP2_DerF2"/>
    <property type="match status" value="1"/>
</dbReference>
<evidence type="ECO:0000313" key="8">
    <source>
        <dbReference type="Proteomes" id="UP000504615"/>
    </source>
</evidence>
<evidence type="ECO:0000256" key="4">
    <source>
        <dbReference type="ARBA" id="ARBA00022729"/>
    </source>
</evidence>
<dbReference type="GO" id="GO:0032934">
    <property type="term" value="F:sterol binding"/>
    <property type="evidence" value="ECO:0007669"/>
    <property type="project" value="InterPro"/>
</dbReference>
<evidence type="ECO:0000256" key="2">
    <source>
        <dbReference type="ARBA" id="ARBA00006370"/>
    </source>
</evidence>
<dbReference type="AlphaFoldDB" id="A0A6I9WJR2"/>
<organism evidence="8 9">
    <name type="scientific">Pogonomyrmex barbatus</name>
    <name type="common">red harvester ant</name>
    <dbReference type="NCBI Taxonomy" id="144034"/>
    <lineage>
        <taxon>Eukaryota</taxon>
        <taxon>Metazoa</taxon>
        <taxon>Ecdysozoa</taxon>
        <taxon>Arthropoda</taxon>
        <taxon>Hexapoda</taxon>
        <taxon>Insecta</taxon>
        <taxon>Pterygota</taxon>
        <taxon>Neoptera</taxon>
        <taxon>Endopterygota</taxon>
        <taxon>Hymenoptera</taxon>
        <taxon>Apocrita</taxon>
        <taxon>Aculeata</taxon>
        <taxon>Formicoidea</taxon>
        <taxon>Formicidae</taxon>
        <taxon>Myrmicinae</taxon>
        <taxon>Pogonomyrmex</taxon>
    </lineage>
</organism>
<dbReference type="Gene3D" id="2.60.40.770">
    <property type="match status" value="1"/>
</dbReference>
<gene>
    <name evidence="9" type="primary">LOC105431090</name>
</gene>
<dbReference type="OrthoDB" id="6489092at2759"/>
<dbReference type="CDD" id="cd00916">
    <property type="entry name" value="Npc2_like"/>
    <property type="match status" value="1"/>
</dbReference>
<dbReference type="GO" id="GO:0032367">
    <property type="term" value="P:intracellular cholesterol transport"/>
    <property type="evidence" value="ECO:0007669"/>
    <property type="project" value="InterPro"/>
</dbReference>
<evidence type="ECO:0000259" key="7">
    <source>
        <dbReference type="SMART" id="SM00737"/>
    </source>
</evidence>
<protein>
    <submittedName>
        <fullName evidence="9">LOW QUALITY PROTEIN: NPC intracellular cholesterol transporter 2-like</fullName>
    </submittedName>
</protein>
<feature type="signal peptide" evidence="6">
    <location>
        <begin position="1"/>
        <end position="17"/>
    </location>
</feature>
<comment type="subcellular location">
    <subcellularLocation>
        <location evidence="1">Secreted</location>
    </subcellularLocation>
</comment>
<dbReference type="InterPro" id="IPR003172">
    <property type="entry name" value="ML_dom"/>
</dbReference>
<evidence type="ECO:0000256" key="5">
    <source>
        <dbReference type="ARBA" id="ARBA00023157"/>
    </source>
</evidence>
<keyword evidence="4 6" id="KW-0732">Signal</keyword>
<evidence type="ECO:0000256" key="6">
    <source>
        <dbReference type="SAM" id="SignalP"/>
    </source>
</evidence>
<dbReference type="InterPro" id="IPR014756">
    <property type="entry name" value="Ig_E-set"/>
</dbReference>
<keyword evidence="5" id="KW-1015">Disulfide bond</keyword>
<reference evidence="9" key="1">
    <citation type="submission" date="2025-08" db="UniProtKB">
        <authorList>
            <consortium name="RefSeq"/>
        </authorList>
    </citation>
    <scope>IDENTIFICATION</scope>
</reference>
<evidence type="ECO:0000256" key="1">
    <source>
        <dbReference type="ARBA" id="ARBA00004613"/>
    </source>
</evidence>
<dbReference type="RefSeq" id="XP_011643346.2">
    <property type="nucleotide sequence ID" value="XM_011645044.2"/>
</dbReference>
<evidence type="ECO:0000256" key="3">
    <source>
        <dbReference type="ARBA" id="ARBA00022525"/>
    </source>
</evidence>
<keyword evidence="3" id="KW-0964">Secreted</keyword>
<keyword evidence="8" id="KW-1185">Reference proteome</keyword>
<dbReference type="InterPro" id="IPR039670">
    <property type="entry name" value="NPC2-like"/>
</dbReference>
<dbReference type="SMART" id="SM00737">
    <property type="entry name" value="ML"/>
    <property type="match status" value="1"/>
</dbReference>
<sequence length="151" mass="16472">MKAVAAVSCIIFAFCIAASLQDTPFDPCDNGPVPTSLRVDGCDTSPCNFYRGTNLTAQWDFVANANMKSLRPDVKVIMMGITIDYPYPEQDACKSLTNGCPLNKGDKATYKLNMPISPAYPSVTLTIQFGLVDENENVQVCFKMDGKVVNK</sequence>
<name>A0A6I9WJR2_9HYME</name>
<dbReference type="FunFam" id="2.60.40.770:FF:000001">
    <property type="entry name" value="NPC intracellular cholesterol transporter 2"/>
    <property type="match status" value="1"/>
</dbReference>
<dbReference type="InterPro" id="IPR033916">
    <property type="entry name" value="ML_Npc2-like"/>
</dbReference>
<dbReference type="PANTHER" id="PTHR11306:SF68">
    <property type="entry name" value="NPC INTRACELLULAR CHOLESTEROL TRANSPORTER 2"/>
    <property type="match status" value="1"/>
</dbReference>
<accession>A0A6I9WJR2</accession>
<evidence type="ECO:0000313" key="9">
    <source>
        <dbReference type="RefSeq" id="XP_011643346.2"/>
    </source>
</evidence>
<feature type="chain" id="PRO_5027106989" evidence="6">
    <location>
        <begin position="18"/>
        <end position="151"/>
    </location>
</feature>
<dbReference type="PANTHER" id="PTHR11306">
    <property type="entry name" value="NIEMANN PICK TYPE C2 PROTEIN NPC2-RELATED"/>
    <property type="match status" value="1"/>
</dbReference>
<comment type="similarity">
    <text evidence="2">Belongs to the NPC2 family.</text>
</comment>
<feature type="domain" description="MD-2-related lipid-recognition" evidence="7">
    <location>
        <begin position="25"/>
        <end position="146"/>
    </location>
</feature>
<dbReference type="GO" id="GO:0005576">
    <property type="term" value="C:extracellular region"/>
    <property type="evidence" value="ECO:0007669"/>
    <property type="project" value="UniProtKB-SubCell"/>
</dbReference>
<dbReference type="SUPFAM" id="SSF81296">
    <property type="entry name" value="E set domains"/>
    <property type="match status" value="1"/>
</dbReference>
<dbReference type="KEGG" id="pbar:105431090"/>